<feature type="region of interest" description="Disordered" evidence="8">
    <location>
        <begin position="296"/>
        <end position="357"/>
    </location>
</feature>
<comment type="caution">
    <text evidence="11">The sequence shown here is derived from an EMBL/GenBank/DDBJ whole genome shotgun (WGS) entry which is preliminary data.</text>
</comment>
<evidence type="ECO:0000256" key="8">
    <source>
        <dbReference type="SAM" id="MobiDB-lite"/>
    </source>
</evidence>
<evidence type="ECO:0000313" key="12">
    <source>
        <dbReference type="Proteomes" id="UP001249851"/>
    </source>
</evidence>
<evidence type="ECO:0000259" key="10">
    <source>
        <dbReference type="PROSITE" id="PS50853"/>
    </source>
</evidence>
<keyword evidence="12" id="KW-1185">Reference proteome</keyword>
<evidence type="ECO:0000256" key="9">
    <source>
        <dbReference type="SAM" id="Phobius"/>
    </source>
</evidence>
<dbReference type="EMBL" id="JARQWQ010000048">
    <property type="protein sequence ID" value="KAK2557654.1"/>
    <property type="molecule type" value="Genomic_DNA"/>
</dbReference>
<dbReference type="GO" id="GO:0005524">
    <property type="term" value="F:ATP binding"/>
    <property type="evidence" value="ECO:0007669"/>
    <property type="project" value="UniProtKB-KW"/>
</dbReference>
<keyword evidence="5 9" id="KW-1133">Transmembrane helix</keyword>
<dbReference type="PROSITE" id="PS50853">
    <property type="entry name" value="FN3"/>
    <property type="match status" value="1"/>
</dbReference>
<reference evidence="11" key="2">
    <citation type="journal article" date="2023" name="Science">
        <title>Genomic signatures of disease resistance in endangered staghorn corals.</title>
        <authorList>
            <person name="Vollmer S.V."/>
            <person name="Selwyn J.D."/>
            <person name="Despard B.A."/>
            <person name="Roesel C.L."/>
        </authorList>
    </citation>
    <scope>NUCLEOTIDE SEQUENCE</scope>
    <source>
        <strain evidence="11">K2</strain>
    </source>
</reference>
<protein>
    <submittedName>
        <fullName evidence="11">Ephrin type-A receptor 3</fullName>
    </submittedName>
</protein>
<feature type="domain" description="Fibronectin type-III" evidence="10">
    <location>
        <begin position="13"/>
        <end position="124"/>
    </location>
</feature>
<evidence type="ECO:0000256" key="7">
    <source>
        <dbReference type="ARBA" id="ARBA00023170"/>
    </source>
</evidence>
<reference evidence="11" key="1">
    <citation type="journal article" date="2023" name="G3 (Bethesda)">
        <title>Whole genome assembly and annotation of the endangered Caribbean coral Acropora cervicornis.</title>
        <authorList>
            <person name="Selwyn J.D."/>
            <person name="Vollmer S.V."/>
        </authorList>
    </citation>
    <scope>NUCLEOTIDE SEQUENCE</scope>
    <source>
        <strain evidence="11">K2</strain>
    </source>
</reference>
<evidence type="ECO:0000256" key="3">
    <source>
        <dbReference type="ARBA" id="ARBA00022741"/>
    </source>
</evidence>
<feature type="compositionally biased region" description="Low complexity" evidence="8">
    <location>
        <begin position="320"/>
        <end position="334"/>
    </location>
</feature>
<evidence type="ECO:0000256" key="5">
    <source>
        <dbReference type="ARBA" id="ARBA00022989"/>
    </source>
</evidence>
<dbReference type="AlphaFoldDB" id="A0AAD9QAC1"/>
<dbReference type="SMART" id="SM00060">
    <property type="entry name" value="FN3"/>
    <property type="match status" value="1"/>
</dbReference>
<keyword evidence="7 11" id="KW-0675">Receptor</keyword>
<dbReference type="PANTHER" id="PTHR46877">
    <property type="entry name" value="EPH RECEPTOR A5"/>
    <property type="match status" value="1"/>
</dbReference>
<dbReference type="InterPro" id="IPR003961">
    <property type="entry name" value="FN3_dom"/>
</dbReference>
<dbReference type="GO" id="GO:0007411">
    <property type="term" value="P:axon guidance"/>
    <property type="evidence" value="ECO:0007669"/>
    <property type="project" value="TreeGrafter"/>
</dbReference>
<gene>
    <name evidence="11" type="ORF">P5673_020012</name>
</gene>
<evidence type="ECO:0000256" key="4">
    <source>
        <dbReference type="ARBA" id="ARBA00022840"/>
    </source>
</evidence>
<feature type="transmembrane region" description="Helical" evidence="9">
    <location>
        <begin position="166"/>
        <end position="190"/>
    </location>
</feature>
<dbReference type="InterPro" id="IPR050449">
    <property type="entry name" value="Ephrin_rcpt_TKs"/>
</dbReference>
<name>A0AAD9QAC1_ACRCE</name>
<evidence type="ECO:0000313" key="11">
    <source>
        <dbReference type="EMBL" id="KAK2557654.1"/>
    </source>
</evidence>
<dbReference type="CDD" id="cd00063">
    <property type="entry name" value="FN3"/>
    <property type="match status" value="1"/>
</dbReference>
<dbReference type="GO" id="GO:0005005">
    <property type="term" value="F:transmembrane-ephrin receptor activity"/>
    <property type="evidence" value="ECO:0007669"/>
    <property type="project" value="TreeGrafter"/>
</dbReference>
<evidence type="ECO:0000256" key="2">
    <source>
        <dbReference type="ARBA" id="ARBA00022692"/>
    </source>
</evidence>
<keyword evidence="4" id="KW-0067">ATP-binding</keyword>
<dbReference type="SUPFAM" id="SSF49265">
    <property type="entry name" value="Fibronectin type III"/>
    <property type="match status" value="1"/>
</dbReference>
<evidence type="ECO:0000256" key="6">
    <source>
        <dbReference type="ARBA" id="ARBA00023136"/>
    </source>
</evidence>
<dbReference type="GO" id="GO:0030425">
    <property type="term" value="C:dendrite"/>
    <property type="evidence" value="ECO:0007669"/>
    <property type="project" value="TreeGrafter"/>
</dbReference>
<dbReference type="PANTHER" id="PTHR46877:SF14">
    <property type="entry name" value="RECEPTOR PROTEIN-TYROSINE KINASE"/>
    <property type="match status" value="1"/>
</dbReference>
<sequence>MIHVDSTYVVHAPPSGPRDINITIISNNVAIVVWTRPAFDGGRADLRYDIHCGACANMRQCSNSCLEVRFWPSEVDLITPLVTLSNLHTEVLYNITVIAKNGVSHQVGVSSAQSLYKSFFLPRETTTNGPRTSTINSPVPTADGNLTIRDAMANLGQQRLNSTVPVAIGISVAATFVICFFVAAVVIFLLTKSWKKKQLADDDNHSSASQFSQVPMKRLNSLSNKTNKSELMDKAHFPLSVINDMNRNSSPTSSPRHELASFYEQKSLPAIKIQESSPASKSLGVTDLKPLKKTRLPALNLNSPRPISPMFLPRRKQTVSPSPSSSMKNSPEGSENGRPSSVGGPSWFPAEEVQYNV</sequence>
<dbReference type="Proteomes" id="UP001249851">
    <property type="component" value="Unassembled WGS sequence"/>
</dbReference>
<proteinExistence type="predicted"/>
<dbReference type="InterPro" id="IPR036116">
    <property type="entry name" value="FN3_sf"/>
</dbReference>
<accession>A0AAD9QAC1</accession>
<comment type="subcellular location">
    <subcellularLocation>
        <location evidence="1">Membrane</location>
        <topology evidence="1">Single-pass membrane protein</topology>
    </subcellularLocation>
</comment>
<organism evidence="11 12">
    <name type="scientific">Acropora cervicornis</name>
    <name type="common">Staghorn coral</name>
    <dbReference type="NCBI Taxonomy" id="6130"/>
    <lineage>
        <taxon>Eukaryota</taxon>
        <taxon>Metazoa</taxon>
        <taxon>Cnidaria</taxon>
        <taxon>Anthozoa</taxon>
        <taxon>Hexacorallia</taxon>
        <taxon>Scleractinia</taxon>
        <taxon>Astrocoeniina</taxon>
        <taxon>Acroporidae</taxon>
        <taxon>Acropora</taxon>
    </lineage>
</organism>
<keyword evidence="6 9" id="KW-0472">Membrane</keyword>
<dbReference type="Gene3D" id="2.60.40.10">
    <property type="entry name" value="Immunoglobulins"/>
    <property type="match status" value="1"/>
</dbReference>
<keyword evidence="2 9" id="KW-0812">Transmembrane</keyword>
<dbReference type="InterPro" id="IPR013783">
    <property type="entry name" value="Ig-like_fold"/>
</dbReference>
<evidence type="ECO:0000256" key="1">
    <source>
        <dbReference type="ARBA" id="ARBA00004167"/>
    </source>
</evidence>
<dbReference type="GO" id="GO:0005886">
    <property type="term" value="C:plasma membrane"/>
    <property type="evidence" value="ECO:0007669"/>
    <property type="project" value="TreeGrafter"/>
</dbReference>
<keyword evidence="3" id="KW-0547">Nucleotide-binding</keyword>